<keyword evidence="3" id="KW-1185">Reference proteome</keyword>
<dbReference type="Proteomes" id="UP000237000">
    <property type="component" value="Unassembled WGS sequence"/>
</dbReference>
<reference evidence="3" key="1">
    <citation type="submission" date="2016-06" db="EMBL/GenBank/DDBJ databases">
        <title>Parallel loss of symbiosis genes in relatives of nitrogen-fixing non-legume Parasponia.</title>
        <authorList>
            <person name="Van Velzen R."/>
            <person name="Holmer R."/>
            <person name="Bu F."/>
            <person name="Rutten L."/>
            <person name="Van Zeijl A."/>
            <person name="Liu W."/>
            <person name="Santuari L."/>
            <person name="Cao Q."/>
            <person name="Sharma T."/>
            <person name="Shen D."/>
            <person name="Roswanjaya Y."/>
            <person name="Wardhani T."/>
            <person name="Kalhor M.S."/>
            <person name="Jansen J."/>
            <person name="Van den Hoogen J."/>
            <person name="Gungor B."/>
            <person name="Hartog M."/>
            <person name="Hontelez J."/>
            <person name="Verver J."/>
            <person name="Yang W.-C."/>
            <person name="Schijlen E."/>
            <person name="Repin R."/>
            <person name="Schilthuizen M."/>
            <person name="Schranz E."/>
            <person name="Heidstra R."/>
            <person name="Miyata K."/>
            <person name="Fedorova E."/>
            <person name="Kohlen W."/>
            <person name="Bisseling T."/>
            <person name="Smit S."/>
            <person name="Geurts R."/>
        </authorList>
    </citation>
    <scope>NUCLEOTIDE SEQUENCE [LARGE SCALE GENOMIC DNA]</scope>
    <source>
        <strain evidence="3">cv. RG33-2</strain>
    </source>
</reference>
<evidence type="ECO:0000256" key="1">
    <source>
        <dbReference type="SAM" id="MobiDB-lite"/>
    </source>
</evidence>
<evidence type="ECO:0000313" key="2">
    <source>
        <dbReference type="EMBL" id="PON93973.1"/>
    </source>
</evidence>
<dbReference type="InParanoid" id="A0A2P5F849"/>
<organism evidence="2 3">
    <name type="scientific">Trema orientale</name>
    <name type="common">Charcoal tree</name>
    <name type="synonym">Celtis orientalis</name>
    <dbReference type="NCBI Taxonomy" id="63057"/>
    <lineage>
        <taxon>Eukaryota</taxon>
        <taxon>Viridiplantae</taxon>
        <taxon>Streptophyta</taxon>
        <taxon>Embryophyta</taxon>
        <taxon>Tracheophyta</taxon>
        <taxon>Spermatophyta</taxon>
        <taxon>Magnoliopsida</taxon>
        <taxon>eudicotyledons</taxon>
        <taxon>Gunneridae</taxon>
        <taxon>Pentapetalae</taxon>
        <taxon>rosids</taxon>
        <taxon>fabids</taxon>
        <taxon>Rosales</taxon>
        <taxon>Cannabaceae</taxon>
        <taxon>Trema</taxon>
    </lineage>
</organism>
<dbReference type="EMBL" id="JXTC01000055">
    <property type="protein sequence ID" value="PON93973.1"/>
    <property type="molecule type" value="Genomic_DNA"/>
</dbReference>
<proteinExistence type="predicted"/>
<feature type="compositionally biased region" description="Basic and acidic residues" evidence="1">
    <location>
        <begin position="167"/>
        <end position="210"/>
    </location>
</feature>
<evidence type="ECO:0000313" key="3">
    <source>
        <dbReference type="Proteomes" id="UP000237000"/>
    </source>
</evidence>
<dbReference type="OrthoDB" id="10307457at2759"/>
<name>A0A2P5F849_TREOI</name>
<comment type="caution">
    <text evidence="2">The sequence shown here is derived from an EMBL/GenBank/DDBJ whole genome shotgun (WGS) entry which is preliminary data.</text>
</comment>
<gene>
    <name evidence="2" type="ORF">TorRG33x02_103630</name>
</gene>
<accession>A0A2P5F849</accession>
<protein>
    <submittedName>
        <fullName evidence="2">Uncharacterized protein</fullName>
    </submittedName>
</protein>
<sequence>MNSYHIGLKTSFFQSQNMIKTLEYISYRIEKESTVRSLIIPNQKQHSHSFLGLILEQVPQIQIPTTRQWLRGLSHQLHLMINRPTNDVNQMVSLQDRVAYVLPTLIVLEHFPVIQFDLLQHRIRDMSVLIQRHRPALPDREVAVPDPVTVRIGRDAVPVQGTVLASREPHLDSNGRVRLRRLPERADHGEPVADRLARRDSPGRDRRDPDQIGAEHVVVLDVELDVGDRVGQGDPEVLVPFRARRVGDDARAGHSRPGEADGDVRVAGDYLAVSLVLAVARERGMAGLEGGEESANALRDQIHVRQAPGLDDPQI</sequence>
<dbReference type="AlphaFoldDB" id="A0A2P5F849"/>
<feature type="region of interest" description="Disordered" evidence="1">
    <location>
        <begin position="167"/>
        <end position="212"/>
    </location>
</feature>